<gene>
    <name evidence="2" type="ORF">ACFYU5_08470</name>
</gene>
<reference evidence="2 3" key="1">
    <citation type="submission" date="2024-10" db="EMBL/GenBank/DDBJ databases">
        <title>The Natural Products Discovery Center: Release of the First 8490 Sequenced Strains for Exploring Actinobacteria Biosynthetic Diversity.</title>
        <authorList>
            <person name="Kalkreuter E."/>
            <person name="Kautsar S.A."/>
            <person name="Yang D."/>
            <person name="Bader C.D."/>
            <person name="Teijaro C.N."/>
            <person name="Fluegel L."/>
            <person name="Davis C.M."/>
            <person name="Simpson J.R."/>
            <person name="Lauterbach L."/>
            <person name="Steele A.D."/>
            <person name="Gui C."/>
            <person name="Meng S."/>
            <person name="Li G."/>
            <person name="Viehrig K."/>
            <person name="Ye F."/>
            <person name="Su P."/>
            <person name="Kiefer A.F."/>
            <person name="Nichols A."/>
            <person name="Cepeda A.J."/>
            <person name="Yan W."/>
            <person name="Fan B."/>
            <person name="Jiang Y."/>
            <person name="Adhikari A."/>
            <person name="Zheng C.-J."/>
            <person name="Schuster L."/>
            <person name="Cowan T.M."/>
            <person name="Smanski M.J."/>
            <person name="Chevrette M.G."/>
            <person name="De Carvalho L.P.S."/>
            <person name="Shen B."/>
        </authorList>
    </citation>
    <scope>NUCLEOTIDE SEQUENCE [LARGE SCALE GENOMIC DNA]</scope>
    <source>
        <strain evidence="2 3">NPDC004119</strain>
    </source>
</reference>
<dbReference type="Proteomes" id="UP001601442">
    <property type="component" value="Unassembled WGS sequence"/>
</dbReference>
<accession>A0ABW6NZ22</accession>
<comment type="caution">
    <text evidence="2">The sequence shown here is derived from an EMBL/GenBank/DDBJ whole genome shotgun (WGS) entry which is preliminary data.</text>
</comment>
<dbReference type="InterPro" id="IPR025447">
    <property type="entry name" value="DUF4192"/>
</dbReference>
<dbReference type="Pfam" id="PF13830">
    <property type="entry name" value="DUF4192"/>
    <property type="match status" value="1"/>
</dbReference>
<evidence type="ECO:0000313" key="3">
    <source>
        <dbReference type="Proteomes" id="UP001601442"/>
    </source>
</evidence>
<feature type="region of interest" description="Disordered" evidence="1">
    <location>
        <begin position="1"/>
        <end position="24"/>
    </location>
</feature>
<evidence type="ECO:0000256" key="1">
    <source>
        <dbReference type="SAM" id="MobiDB-lite"/>
    </source>
</evidence>
<sequence>MVRNVGAPLSRSKSRLGTSQSAARPERAHAAALLAFSAFRRADGVLASVGLNSALDTDPEHPFAKVLGSTLRAGTSPLRLQPVVDYAHDLARTVGVDLHR</sequence>
<organism evidence="2 3">
    <name type="scientific">Nocardia aobensis</name>
    <dbReference type="NCBI Taxonomy" id="257277"/>
    <lineage>
        <taxon>Bacteria</taxon>
        <taxon>Bacillati</taxon>
        <taxon>Actinomycetota</taxon>
        <taxon>Actinomycetes</taxon>
        <taxon>Mycobacteriales</taxon>
        <taxon>Nocardiaceae</taxon>
        <taxon>Nocardia</taxon>
    </lineage>
</organism>
<keyword evidence="3" id="KW-1185">Reference proteome</keyword>
<evidence type="ECO:0000313" key="2">
    <source>
        <dbReference type="EMBL" id="MFF0496422.1"/>
    </source>
</evidence>
<name>A0ABW6NZ22_9NOCA</name>
<dbReference type="RefSeq" id="WP_387391677.1">
    <property type="nucleotide sequence ID" value="NZ_JBIAMT010000002.1"/>
</dbReference>
<protein>
    <submittedName>
        <fullName evidence="2">DUF4192 family protein</fullName>
    </submittedName>
</protein>
<dbReference type="EMBL" id="JBIAMT010000002">
    <property type="protein sequence ID" value="MFF0496422.1"/>
    <property type="molecule type" value="Genomic_DNA"/>
</dbReference>
<proteinExistence type="predicted"/>